<evidence type="ECO:0000256" key="1">
    <source>
        <dbReference type="ARBA" id="ARBA00005842"/>
    </source>
</evidence>
<dbReference type="Pfam" id="PF01715">
    <property type="entry name" value="IPPT"/>
    <property type="match status" value="1"/>
</dbReference>
<dbReference type="GO" id="GO:0052381">
    <property type="term" value="F:tRNA dimethylallyltransferase activity"/>
    <property type="evidence" value="ECO:0007669"/>
    <property type="project" value="UniProtKB-UniRule"/>
</dbReference>
<evidence type="ECO:0000313" key="10">
    <source>
        <dbReference type="Proteomes" id="UP000177625"/>
    </source>
</evidence>
<keyword evidence="3 5" id="KW-0547">Nucleotide-binding</keyword>
<dbReference type="PANTHER" id="PTHR11088">
    <property type="entry name" value="TRNA DIMETHYLALLYLTRANSFERASE"/>
    <property type="match status" value="1"/>
</dbReference>
<evidence type="ECO:0000256" key="5">
    <source>
        <dbReference type="PIRNR" id="PIRNR039110"/>
    </source>
</evidence>
<dbReference type="InterPro" id="IPR027417">
    <property type="entry name" value="P-loop_NTPase"/>
</dbReference>
<keyword evidence="2 5" id="KW-0808">Transferase</keyword>
<sequence>MLRRAYGFIVHKVMIKRPPKSPLIIVLGATGTGKSQLAVDLARRFDGEIINGDAMQMYDGLPIITNKVTLEEQQGIPHHLLGFVGLEEEPWRVGKFKQKAGQIIREIRSRGRLPILVGGTHYYTQTLLFDETLVTPIRELENQIHGGLTDQELEERYPILRESTENLMARLREVDPIMADRWHPKDRRKIRRSLEIFLTTGKKASDTYAEQKERRTCKKLINAEKESVAEPMVDIESVLLFWVYAEHEILKKRLDARIDKMVNAGLLDEVKSMELFLQSQTKHGIEVDRGRGIWVSIGYKEFEPYLKALDSATASNEEVQSSYELSVEHTKIATRQYARQQVRWIRTKLLPALSEVNADNNLYLVDGSDVSKFSETVAHPAIKIAESFLKGTERVAPRDLCAAAAKILDPEEVADVADPCRQECELCHVVVLADHQWQMHLNSRRHKALLKKKQKNERSGRKRPPPMDSRSGSDI</sequence>
<protein>
    <recommendedName>
        <fullName evidence="5 6">tRNA dimethylallyltransferase</fullName>
        <ecNumber evidence="5 6">2.5.1.75</ecNumber>
    </recommendedName>
</protein>
<organism evidence="9 10">
    <name type="scientific">Rhynchosporium secalis</name>
    <name type="common">Barley scald fungus</name>
    <dbReference type="NCBI Taxonomy" id="38038"/>
    <lineage>
        <taxon>Eukaryota</taxon>
        <taxon>Fungi</taxon>
        <taxon>Dikarya</taxon>
        <taxon>Ascomycota</taxon>
        <taxon>Pezizomycotina</taxon>
        <taxon>Leotiomycetes</taxon>
        <taxon>Helotiales</taxon>
        <taxon>Ploettnerulaceae</taxon>
        <taxon>Rhynchosporium</taxon>
    </lineage>
</organism>
<dbReference type="GO" id="GO:0006400">
    <property type="term" value="P:tRNA modification"/>
    <property type="evidence" value="ECO:0007669"/>
    <property type="project" value="TreeGrafter"/>
</dbReference>
<keyword evidence="5" id="KW-0963">Cytoplasm</keyword>
<evidence type="ECO:0000256" key="2">
    <source>
        <dbReference type="ARBA" id="ARBA00022679"/>
    </source>
</evidence>
<feature type="region of interest" description="Disordered" evidence="8">
    <location>
        <begin position="446"/>
        <end position="475"/>
    </location>
</feature>
<comment type="similarity">
    <text evidence="1 5 7">Belongs to the IPP transferase family.</text>
</comment>
<dbReference type="InterPro" id="IPR039657">
    <property type="entry name" value="Dimethylallyltransferase"/>
</dbReference>
<evidence type="ECO:0000256" key="4">
    <source>
        <dbReference type="ARBA" id="ARBA00022840"/>
    </source>
</evidence>
<dbReference type="InterPro" id="IPR018022">
    <property type="entry name" value="IPT"/>
</dbReference>
<dbReference type="SUPFAM" id="SSF57667">
    <property type="entry name" value="beta-beta-alpha zinc fingers"/>
    <property type="match status" value="1"/>
</dbReference>
<evidence type="ECO:0000256" key="8">
    <source>
        <dbReference type="SAM" id="MobiDB-lite"/>
    </source>
</evidence>
<dbReference type="Gene3D" id="1.10.20.140">
    <property type="match status" value="1"/>
</dbReference>
<reference evidence="10" key="1">
    <citation type="submission" date="2016-03" db="EMBL/GenBank/DDBJ databases">
        <authorList>
            <person name="Guldener U."/>
        </authorList>
    </citation>
    <scope>NUCLEOTIDE SEQUENCE [LARGE SCALE GENOMIC DNA]</scope>
</reference>
<dbReference type="PANTHER" id="PTHR11088:SF89">
    <property type="entry name" value="TRNA DIMETHYLALLYLTRANSFERASE"/>
    <property type="match status" value="1"/>
</dbReference>
<evidence type="ECO:0000256" key="7">
    <source>
        <dbReference type="RuleBase" id="RU003785"/>
    </source>
</evidence>
<evidence type="ECO:0000256" key="3">
    <source>
        <dbReference type="ARBA" id="ARBA00022741"/>
    </source>
</evidence>
<accession>A0A1E1MB32</accession>
<dbReference type="Gene3D" id="3.30.160.60">
    <property type="entry name" value="Classic Zinc Finger"/>
    <property type="match status" value="1"/>
</dbReference>
<dbReference type="GO" id="GO:0005739">
    <property type="term" value="C:mitochondrion"/>
    <property type="evidence" value="ECO:0007669"/>
    <property type="project" value="TreeGrafter"/>
</dbReference>
<gene>
    <name evidence="9" type="ORF">RSE6_06699</name>
</gene>
<comment type="catalytic activity">
    <reaction evidence="5 6">
        <text>adenosine(37) in tRNA + dimethylallyl diphosphate = N(6)-dimethylallyladenosine(37) in tRNA + diphosphate</text>
        <dbReference type="Rhea" id="RHEA:26482"/>
        <dbReference type="Rhea" id="RHEA-COMP:10162"/>
        <dbReference type="Rhea" id="RHEA-COMP:10375"/>
        <dbReference type="ChEBI" id="CHEBI:33019"/>
        <dbReference type="ChEBI" id="CHEBI:57623"/>
        <dbReference type="ChEBI" id="CHEBI:74411"/>
        <dbReference type="ChEBI" id="CHEBI:74415"/>
        <dbReference type="EC" id="2.5.1.75"/>
    </reaction>
</comment>
<comment type="function">
    <text evidence="5">Catalyzes the transfer of a dimethylallyl group onto the adenine at position 37.</text>
</comment>
<dbReference type="NCBIfam" id="TIGR00174">
    <property type="entry name" value="miaA"/>
    <property type="match status" value="1"/>
</dbReference>
<evidence type="ECO:0000313" key="9">
    <source>
        <dbReference type="EMBL" id="CZT46290.1"/>
    </source>
</evidence>
<dbReference type="GO" id="GO:0005524">
    <property type="term" value="F:ATP binding"/>
    <property type="evidence" value="ECO:0007669"/>
    <property type="project" value="UniProtKB-UniRule"/>
</dbReference>
<dbReference type="InterPro" id="IPR036236">
    <property type="entry name" value="Znf_C2H2_sf"/>
</dbReference>
<keyword evidence="10" id="KW-1185">Reference proteome</keyword>
<dbReference type="SUPFAM" id="SSF52540">
    <property type="entry name" value="P-loop containing nucleoside triphosphate hydrolases"/>
    <property type="match status" value="2"/>
</dbReference>
<dbReference type="Proteomes" id="UP000177625">
    <property type="component" value="Unassembled WGS sequence"/>
</dbReference>
<dbReference type="EMBL" id="FJVC01000242">
    <property type="protein sequence ID" value="CZT46290.1"/>
    <property type="molecule type" value="Genomic_DNA"/>
</dbReference>
<dbReference type="InterPro" id="IPR030666">
    <property type="entry name" value="IPP_transferase_euk"/>
</dbReference>
<keyword evidence="5 6" id="KW-0819">tRNA processing</keyword>
<dbReference type="AlphaFoldDB" id="A0A1E1MB32"/>
<dbReference type="PIRSF" id="PIRSF039110">
    <property type="entry name" value="IPP_transferase"/>
    <property type="match status" value="1"/>
</dbReference>
<dbReference type="EC" id="2.5.1.75" evidence="5 6"/>
<keyword evidence="4 5" id="KW-0067">ATP-binding</keyword>
<dbReference type="HAMAP" id="MF_00185">
    <property type="entry name" value="IPP_trans"/>
    <property type="match status" value="1"/>
</dbReference>
<evidence type="ECO:0000256" key="6">
    <source>
        <dbReference type="RuleBase" id="RU003783"/>
    </source>
</evidence>
<dbReference type="Gene3D" id="3.40.50.300">
    <property type="entry name" value="P-loop containing nucleotide triphosphate hydrolases"/>
    <property type="match status" value="1"/>
</dbReference>
<name>A0A1E1MB32_RHYSE</name>
<proteinExistence type="inferred from homology"/>
<feature type="compositionally biased region" description="Basic residues" evidence="8">
    <location>
        <begin position="446"/>
        <end position="464"/>
    </location>
</feature>